<evidence type="ECO:0008006" key="3">
    <source>
        <dbReference type="Google" id="ProtNLM"/>
    </source>
</evidence>
<keyword evidence="2" id="KW-1185">Reference proteome</keyword>
<dbReference type="AlphaFoldDB" id="A0A918KMH3"/>
<dbReference type="RefSeq" id="WP_189612157.1">
    <property type="nucleotide sequence ID" value="NZ_BMXR01000012.1"/>
</dbReference>
<dbReference type="Pfam" id="PF11848">
    <property type="entry name" value="DUF3368"/>
    <property type="match status" value="1"/>
</dbReference>
<evidence type="ECO:0000313" key="1">
    <source>
        <dbReference type="EMBL" id="GGX68812.1"/>
    </source>
</evidence>
<dbReference type="Proteomes" id="UP000626148">
    <property type="component" value="Unassembled WGS sequence"/>
</dbReference>
<reference evidence="1" key="1">
    <citation type="journal article" date="2014" name="Int. J. Syst. Evol. Microbiol.">
        <title>Complete genome sequence of Corynebacterium casei LMG S-19264T (=DSM 44701T), isolated from a smear-ripened cheese.</title>
        <authorList>
            <consortium name="US DOE Joint Genome Institute (JGI-PGF)"/>
            <person name="Walter F."/>
            <person name="Albersmeier A."/>
            <person name="Kalinowski J."/>
            <person name="Ruckert C."/>
        </authorList>
    </citation>
    <scope>NUCLEOTIDE SEQUENCE</scope>
    <source>
        <strain evidence="1">KCTC 22169</strain>
    </source>
</reference>
<name>A0A918KMH3_9GAMM</name>
<dbReference type="SUPFAM" id="SSF88723">
    <property type="entry name" value="PIN domain-like"/>
    <property type="match status" value="1"/>
</dbReference>
<reference evidence="1" key="2">
    <citation type="submission" date="2020-09" db="EMBL/GenBank/DDBJ databases">
        <authorList>
            <person name="Sun Q."/>
            <person name="Kim S."/>
        </authorList>
    </citation>
    <scope>NUCLEOTIDE SEQUENCE</scope>
    <source>
        <strain evidence="1">KCTC 22169</strain>
    </source>
</reference>
<organism evidence="1 2">
    <name type="scientific">Saccharospirillum salsuginis</name>
    <dbReference type="NCBI Taxonomy" id="418750"/>
    <lineage>
        <taxon>Bacteria</taxon>
        <taxon>Pseudomonadati</taxon>
        <taxon>Pseudomonadota</taxon>
        <taxon>Gammaproteobacteria</taxon>
        <taxon>Oceanospirillales</taxon>
        <taxon>Saccharospirillaceae</taxon>
        <taxon>Saccharospirillum</taxon>
    </lineage>
</organism>
<accession>A0A918KMH3</accession>
<dbReference type="InterPro" id="IPR021799">
    <property type="entry name" value="PIN-like_prokaryotic"/>
</dbReference>
<dbReference type="InterPro" id="IPR029060">
    <property type="entry name" value="PIN-like_dom_sf"/>
</dbReference>
<gene>
    <name evidence="1" type="ORF">GCM10007392_40570</name>
</gene>
<sequence>MQLLISDANILIDLEEGQLIERMFDLPYRFSIPDILFIEELEEEHQHLLELGLTLRELNSKTMTYAMNLIPRYKRASRNDCFALALAAQEECPLLTGDMALRKAAESESVMVHGTLWLVETMVKRRLISVKEARAAFQRMEAAGRRLPWPLAEAILQDLESDS</sequence>
<dbReference type="Gene3D" id="3.40.50.1010">
    <property type="entry name" value="5'-nuclease"/>
    <property type="match status" value="1"/>
</dbReference>
<evidence type="ECO:0000313" key="2">
    <source>
        <dbReference type="Proteomes" id="UP000626148"/>
    </source>
</evidence>
<dbReference type="EMBL" id="BMXR01000012">
    <property type="protein sequence ID" value="GGX68812.1"/>
    <property type="molecule type" value="Genomic_DNA"/>
</dbReference>
<comment type="caution">
    <text evidence="1">The sequence shown here is derived from an EMBL/GenBank/DDBJ whole genome shotgun (WGS) entry which is preliminary data.</text>
</comment>
<protein>
    <recommendedName>
        <fullName evidence="3">DUF3368 domain-containing protein</fullName>
    </recommendedName>
</protein>
<proteinExistence type="predicted"/>